<protein>
    <submittedName>
        <fullName evidence="1">Uncharacterized protein</fullName>
    </submittedName>
</protein>
<sequence length="89" mass="9947">MPKWTEGSGSGWMNVDDKDELGFSVVWGDEGMVFGGFEGWVWVDKNGEDRFRLVGENGGRWRSTGAFGGDDECRLRSAGFFFRVLDVGE</sequence>
<gene>
    <name evidence="1" type="ORF">MRB53_014007</name>
</gene>
<comment type="caution">
    <text evidence="1">The sequence shown here is derived from an EMBL/GenBank/DDBJ whole genome shotgun (WGS) entry which is preliminary data.</text>
</comment>
<proteinExistence type="predicted"/>
<dbReference type="EMBL" id="CM056812">
    <property type="protein sequence ID" value="KAJ8617821.1"/>
    <property type="molecule type" value="Genomic_DNA"/>
</dbReference>
<dbReference type="Proteomes" id="UP001234297">
    <property type="component" value="Chromosome 4"/>
</dbReference>
<keyword evidence="2" id="KW-1185">Reference proteome</keyword>
<organism evidence="1 2">
    <name type="scientific">Persea americana</name>
    <name type="common">Avocado</name>
    <dbReference type="NCBI Taxonomy" id="3435"/>
    <lineage>
        <taxon>Eukaryota</taxon>
        <taxon>Viridiplantae</taxon>
        <taxon>Streptophyta</taxon>
        <taxon>Embryophyta</taxon>
        <taxon>Tracheophyta</taxon>
        <taxon>Spermatophyta</taxon>
        <taxon>Magnoliopsida</taxon>
        <taxon>Magnoliidae</taxon>
        <taxon>Laurales</taxon>
        <taxon>Lauraceae</taxon>
        <taxon>Persea</taxon>
    </lineage>
</organism>
<evidence type="ECO:0000313" key="2">
    <source>
        <dbReference type="Proteomes" id="UP001234297"/>
    </source>
</evidence>
<accession>A0ACC2K9R0</accession>
<reference evidence="1 2" key="1">
    <citation type="journal article" date="2022" name="Hortic Res">
        <title>A haplotype resolved chromosomal level avocado genome allows analysis of novel avocado genes.</title>
        <authorList>
            <person name="Nath O."/>
            <person name="Fletcher S.J."/>
            <person name="Hayward A."/>
            <person name="Shaw L.M."/>
            <person name="Masouleh A.K."/>
            <person name="Furtado A."/>
            <person name="Henry R.J."/>
            <person name="Mitter N."/>
        </authorList>
    </citation>
    <scope>NUCLEOTIDE SEQUENCE [LARGE SCALE GENOMIC DNA]</scope>
    <source>
        <strain evidence="2">cv. Hass</strain>
    </source>
</reference>
<evidence type="ECO:0000313" key="1">
    <source>
        <dbReference type="EMBL" id="KAJ8617821.1"/>
    </source>
</evidence>
<name>A0ACC2K9R0_PERAE</name>